<comment type="caution">
    <text evidence="1">The sequence shown here is derived from an EMBL/GenBank/DDBJ whole genome shotgun (WGS) entry which is preliminary data.</text>
</comment>
<gene>
    <name evidence="1" type="ORF">HAX54_034289</name>
</gene>
<accession>A0ABS8SE48</accession>
<evidence type="ECO:0000313" key="1">
    <source>
        <dbReference type="EMBL" id="MCD7457132.1"/>
    </source>
</evidence>
<organism evidence="1 2">
    <name type="scientific">Datura stramonium</name>
    <name type="common">Jimsonweed</name>
    <name type="synonym">Common thornapple</name>
    <dbReference type="NCBI Taxonomy" id="4076"/>
    <lineage>
        <taxon>Eukaryota</taxon>
        <taxon>Viridiplantae</taxon>
        <taxon>Streptophyta</taxon>
        <taxon>Embryophyta</taxon>
        <taxon>Tracheophyta</taxon>
        <taxon>Spermatophyta</taxon>
        <taxon>Magnoliopsida</taxon>
        <taxon>eudicotyledons</taxon>
        <taxon>Gunneridae</taxon>
        <taxon>Pentapetalae</taxon>
        <taxon>asterids</taxon>
        <taxon>lamiids</taxon>
        <taxon>Solanales</taxon>
        <taxon>Solanaceae</taxon>
        <taxon>Solanoideae</taxon>
        <taxon>Datureae</taxon>
        <taxon>Datura</taxon>
    </lineage>
</organism>
<evidence type="ECO:0000313" key="2">
    <source>
        <dbReference type="Proteomes" id="UP000823775"/>
    </source>
</evidence>
<sequence>MWRVRFVDVIKEIHRLQMANNSIGKPVHIVEDVLVKVGKFVLPADFVVQNFTVDINIPISLARAIKATWP</sequence>
<proteinExistence type="predicted"/>
<protein>
    <submittedName>
        <fullName evidence="1">Uncharacterized protein</fullName>
    </submittedName>
</protein>
<name>A0ABS8SE48_DATST</name>
<dbReference type="EMBL" id="JACEIK010000442">
    <property type="protein sequence ID" value="MCD7457132.1"/>
    <property type="molecule type" value="Genomic_DNA"/>
</dbReference>
<keyword evidence="2" id="KW-1185">Reference proteome</keyword>
<dbReference type="PANTHER" id="PTHR33067">
    <property type="entry name" value="RNA-DIRECTED DNA POLYMERASE-RELATED"/>
    <property type="match status" value="1"/>
</dbReference>
<dbReference type="Proteomes" id="UP000823775">
    <property type="component" value="Unassembled WGS sequence"/>
</dbReference>
<reference evidence="1 2" key="1">
    <citation type="journal article" date="2021" name="BMC Genomics">
        <title>Datura genome reveals duplications of psychoactive alkaloid biosynthetic genes and high mutation rate following tissue culture.</title>
        <authorList>
            <person name="Rajewski A."/>
            <person name="Carter-House D."/>
            <person name="Stajich J."/>
            <person name="Litt A."/>
        </authorList>
    </citation>
    <scope>NUCLEOTIDE SEQUENCE [LARGE SCALE GENOMIC DNA]</scope>
    <source>
        <strain evidence="1">AR-01</strain>
    </source>
</reference>
<dbReference type="PANTHER" id="PTHR33067:SF9">
    <property type="entry name" value="RNA-DIRECTED DNA POLYMERASE"/>
    <property type="match status" value="1"/>
</dbReference>